<keyword evidence="3" id="KW-0694">RNA-binding</keyword>
<reference evidence="6" key="1">
    <citation type="journal article" date="2023" name="bioRxiv">
        <title>Scaffold-level genome assemblies of two parasitoid biocontrol wasps reveal the parthenogenesis mechanism and an associated novel virus.</title>
        <authorList>
            <person name="Inwood S."/>
            <person name="Skelly J."/>
            <person name="Guhlin J."/>
            <person name="Harrop T."/>
            <person name="Goldson S."/>
            <person name="Dearden P."/>
        </authorList>
    </citation>
    <scope>NUCLEOTIDE SEQUENCE</scope>
    <source>
        <strain evidence="6">Lincoln</strain>
        <tissue evidence="6">Whole body</tissue>
    </source>
</reference>
<reference evidence="6" key="2">
    <citation type="submission" date="2023-03" db="EMBL/GenBank/DDBJ databases">
        <authorList>
            <person name="Inwood S.N."/>
            <person name="Skelly J.G."/>
            <person name="Guhlin J."/>
            <person name="Harrop T.W.R."/>
            <person name="Goldson S.G."/>
            <person name="Dearden P.K."/>
        </authorList>
    </citation>
    <scope>NUCLEOTIDE SEQUENCE</scope>
    <source>
        <strain evidence="6">Lincoln</strain>
        <tissue evidence="6">Whole body</tissue>
    </source>
</reference>
<feature type="domain" description="YTH" evidence="5">
    <location>
        <begin position="468"/>
        <end position="603"/>
    </location>
</feature>
<feature type="compositionally biased region" description="Low complexity" evidence="4">
    <location>
        <begin position="643"/>
        <end position="653"/>
    </location>
</feature>
<feature type="region of interest" description="Disordered" evidence="4">
    <location>
        <begin position="623"/>
        <end position="706"/>
    </location>
</feature>
<dbReference type="EMBL" id="JAQQBR010000003">
    <property type="protein sequence ID" value="KAK0180347.1"/>
    <property type="molecule type" value="Genomic_DNA"/>
</dbReference>
<proteinExistence type="predicted"/>
<organism evidence="6 7">
    <name type="scientific">Microctonus hyperodae</name>
    <name type="common">Parasitoid wasp</name>
    <dbReference type="NCBI Taxonomy" id="165561"/>
    <lineage>
        <taxon>Eukaryota</taxon>
        <taxon>Metazoa</taxon>
        <taxon>Ecdysozoa</taxon>
        <taxon>Arthropoda</taxon>
        <taxon>Hexapoda</taxon>
        <taxon>Insecta</taxon>
        <taxon>Pterygota</taxon>
        <taxon>Neoptera</taxon>
        <taxon>Endopterygota</taxon>
        <taxon>Hymenoptera</taxon>
        <taxon>Apocrita</taxon>
        <taxon>Ichneumonoidea</taxon>
        <taxon>Braconidae</taxon>
        <taxon>Euphorinae</taxon>
        <taxon>Microctonus</taxon>
    </lineage>
</organism>
<feature type="compositionally biased region" description="Low complexity" evidence="4">
    <location>
        <begin position="31"/>
        <end position="40"/>
    </location>
</feature>
<feature type="region of interest" description="Disordered" evidence="4">
    <location>
        <begin position="196"/>
        <end position="444"/>
    </location>
</feature>
<dbReference type="Pfam" id="PF04146">
    <property type="entry name" value="YTH"/>
    <property type="match status" value="1"/>
</dbReference>
<gene>
    <name evidence="6" type="ORF">PV327_005998</name>
</gene>
<keyword evidence="2" id="KW-0963">Cytoplasm</keyword>
<dbReference type="GO" id="GO:0005737">
    <property type="term" value="C:cytoplasm"/>
    <property type="evidence" value="ECO:0007669"/>
    <property type="project" value="UniProtKB-SubCell"/>
</dbReference>
<feature type="compositionally biased region" description="Low complexity" evidence="4">
    <location>
        <begin position="312"/>
        <end position="355"/>
    </location>
</feature>
<evidence type="ECO:0000313" key="7">
    <source>
        <dbReference type="Proteomes" id="UP001168972"/>
    </source>
</evidence>
<feature type="compositionally biased region" description="Pro residues" evidence="4">
    <location>
        <begin position="273"/>
        <end position="289"/>
    </location>
</feature>
<feature type="region of interest" description="Disordered" evidence="4">
    <location>
        <begin position="1"/>
        <end position="66"/>
    </location>
</feature>
<comment type="subcellular location">
    <subcellularLocation>
        <location evidence="1">Cytoplasm</location>
    </subcellularLocation>
</comment>
<evidence type="ECO:0000256" key="4">
    <source>
        <dbReference type="SAM" id="MobiDB-lite"/>
    </source>
</evidence>
<feature type="compositionally biased region" description="Pro residues" evidence="4">
    <location>
        <begin position="432"/>
        <end position="442"/>
    </location>
</feature>
<dbReference type="Gene3D" id="3.10.590.10">
    <property type="entry name" value="ph1033 like domains"/>
    <property type="match status" value="1"/>
</dbReference>
<feature type="compositionally biased region" description="Low complexity" evidence="4">
    <location>
        <begin position="398"/>
        <end position="431"/>
    </location>
</feature>
<evidence type="ECO:0000259" key="5">
    <source>
        <dbReference type="PROSITE" id="PS50882"/>
    </source>
</evidence>
<feature type="compositionally biased region" description="Basic residues" evidence="4">
    <location>
        <begin position="384"/>
        <end position="397"/>
    </location>
</feature>
<evidence type="ECO:0000256" key="1">
    <source>
        <dbReference type="ARBA" id="ARBA00004496"/>
    </source>
</evidence>
<dbReference type="PANTHER" id="PTHR12357:SF89">
    <property type="entry name" value="YTH DOMAIN-CONTAINING FAMILY PROTEIN"/>
    <property type="match status" value="1"/>
</dbReference>
<dbReference type="CDD" id="cd21134">
    <property type="entry name" value="YTH"/>
    <property type="match status" value="1"/>
</dbReference>
<dbReference type="InterPro" id="IPR045168">
    <property type="entry name" value="YTH_prot"/>
</dbReference>
<feature type="compositionally biased region" description="Basic residues" evidence="4">
    <location>
        <begin position="356"/>
        <end position="370"/>
    </location>
</feature>
<dbReference type="PANTHER" id="PTHR12357">
    <property type="entry name" value="YTH YT521-B HOMOLOGY DOMAIN-CONTAINING"/>
    <property type="match status" value="1"/>
</dbReference>
<name>A0AA39G2I9_MICHY</name>
<dbReference type="AlphaFoldDB" id="A0AA39G2I9"/>
<dbReference type="GO" id="GO:0061157">
    <property type="term" value="P:mRNA destabilization"/>
    <property type="evidence" value="ECO:0007669"/>
    <property type="project" value="TreeGrafter"/>
</dbReference>
<evidence type="ECO:0000256" key="2">
    <source>
        <dbReference type="ARBA" id="ARBA00022490"/>
    </source>
</evidence>
<comment type="caution">
    <text evidence="6">The sequence shown here is derived from an EMBL/GenBank/DDBJ whole genome shotgun (WGS) entry which is preliminary data.</text>
</comment>
<accession>A0AA39G2I9</accession>
<dbReference type="PROSITE" id="PS50882">
    <property type="entry name" value="YTH"/>
    <property type="match status" value="1"/>
</dbReference>
<sequence length="706" mass="79795">MSAGLASAVPDQRMKGQANSQASNGPKEHQAQQQQQQQQQSDHAGDESNFDSWRGGNNTQHHSNYPIGTGEPYPYYANTSFQYQTFGAGDGTWSNGTDPVAFLSGYGGQISHDAYGMDQMFSTGAGGGFGGFGQPAFNYFPAGNGDFNAWGTPRKARYEEYYPQPRGNENYQNAAGGSDVKTIDQGVQGLSIGGEISRHDQSMSSQSNKLEPKEQRKITWASVASQPAKPVPPAPVNQGMKKKAGMPPPPIVPGKHNMDIGTWGEGKSSSAPPKVPLPPQIPPPVPVPPIIQRQRPTPPPSWKRPPSPSSPPGSSQMPHIQTQHPQHQMPQHPQQHQQHSLSQQSVQQHPPQSHHPTQHHQSQHNHHHHDQHFQHQSQPMSNQYRHHQPSQQHHPHQKQSLLPQQQQPPQQQLPQQQQQQQPPPQQQQQQQQPPPLTPPQPISHPVLDELKVKNDYNPLDFDQTAPGARFFVIKSYSEDDIHRSIKYEIWCSTEHGNKRLDQAFKEASREGAPLYLFFSVNGSGHFCGMAQMVSSVDYQSNSSVWSQDKWKGQFRVRWIYVKDVPNTQLRHIRLENNENKPVTNSRDAQEVPHARGVHVLRILHTYRHSTSIFDDFGHYEKRQAEEDQRKGPPMSAIQHHHQQQQQQQQQQHPQQHHQHSPPPSVYRGRPHTNDMGRDHIHHQSSHHPHQRKERDGGRGRGRGPRQ</sequence>
<dbReference type="FunFam" id="3.10.590.10:FF:000001">
    <property type="entry name" value="YTH domain family 1, isoform CRA_a"/>
    <property type="match status" value="1"/>
</dbReference>
<evidence type="ECO:0000256" key="3">
    <source>
        <dbReference type="ARBA" id="ARBA00022884"/>
    </source>
</evidence>
<dbReference type="GO" id="GO:1990247">
    <property type="term" value="F:N6-methyladenosine-containing RNA reader activity"/>
    <property type="evidence" value="ECO:0007669"/>
    <property type="project" value="TreeGrafter"/>
</dbReference>
<dbReference type="GO" id="GO:0003729">
    <property type="term" value="F:mRNA binding"/>
    <property type="evidence" value="ECO:0007669"/>
    <property type="project" value="TreeGrafter"/>
</dbReference>
<protein>
    <recommendedName>
        <fullName evidence="5">YTH domain-containing protein</fullName>
    </recommendedName>
</protein>
<feature type="compositionally biased region" description="Basic residues" evidence="4">
    <location>
        <begin position="679"/>
        <end position="691"/>
    </location>
</feature>
<dbReference type="Proteomes" id="UP001168972">
    <property type="component" value="Unassembled WGS sequence"/>
</dbReference>
<evidence type="ECO:0000313" key="6">
    <source>
        <dbReference type="EMBL" id="KAK0180347.1"/>
    </source>
</evidence>
<dbReference type="InterPro" id="IPR007275">
    <property type="entry name" value="YTH_domain"/>
</dbReference>
<keyword evidence="7" id="KW-1185">Reference proteome</keyword>
<feature type="compositionally biased region" description="Pro residues" evidence="4">
    <location>
        <begin position="296"/>
        <end position="311"/>
    </location>
</feature>